<reference evidence="3" key="1">
    <citation type="submission" date="2017-03" db="EMBL/GenBank/DDBJ databases">
        <authorList>
            <person name="Monnet C."/>
        </authorList>
    </citation>
    <scope>NUCLEOTIDE SEQUENCE [LARGE SCALE GENOMIC DNA]</scope>
    <source>
        <strain evidence="3">ATCC 49514</strain>
    </source>
</reference>
<organism evidence="2 3">
    <name type="scientific">Brevibacterium iodinum ATCC 49514</name>
    <dbReference type="NCBI Taxonomy" id="1255616"/>
    <lineage>
        <taxon>Bacteria</taxon>
        <taxon>Bacillati</taxon>
        <taxon>Actinomycetota</taxon>
        <taxon>Actinomycetes</taxon>
        <taxon>Micrococcales</taxon>
        <taxon>Brevibacteriaceae</taxon>
        <taxon>Brevibacterium</taxon>
    </lineage>
</organism>
<evidence type="ECO:0000256" key="1">
    <source>
        <dbReference type="SAM" id="MobiDB-lite"/>
    </source>
</evidence>
<evidence type="ECO:0000313" key="2">
    <source>
        <dbReference type="EMBL" id="SMX94846.1"/>
    </source>
</evidence>
<dbReference type="RefSeq" id="WP_101546996.1">
    <property type="nucleotide sequence ID" value="NZ_FXYX01000022.1"/>
</dbReference>
<dbReference type="InterPro" id="IPR024072">
    <property type="entry name" value="DHFR-like_dom_sf"/>
</dbReference>
<proteinExistence type="predicted"/>
<dbReference type="SUPFAM" id="SSF53597">
    <property type="entry name" value="Dihydrofolate reductase-like"/>
    <property type="match status" value="1"/>
</dbReference>
<sequence>MRRLIISLVQSINGSFAENGWSTGVSTDADFRRFLALRRSANAIIVDRRTALNPQLPVINAAGKTLEHTPVHVLTESDPTALQSELDARGLDYRAQHFTADTITEVAASLPTAPSRESRTSQSAADRSSTRTDHASSAGTGSQTSDEAVLLCESGPNLAFRLLEHYPGAELHLSVSPCYIRTPGSHFSGLEAEIDLRLIDVRTEHDQVFLRYTRA</sequence>
<dbReference type="EMBL" id="FXYX01000022">
    <property type="protein sequence ID" value="SMX94846.1"/>
    <property type="molecule type" value="Genomic_DNA"/>
</dbReference>
<dbReference type="Proteomes" id="UP000234382">
    <property type="component" value="Unassembled WGS sequence"/>
</dbReference>
<name>A0A2H1K571_9MICO</name>
<feature type="region of interest" description="Disordered" evidence="1">
    <location>
        <begin position="107"/>
        <end position="147"/>
    </location>
</feature>
<accession>A0A2H1K571</accession>
<dbReference type="Gene3D" id="3.40.430.10">
    <property type="entry name" value="Dihydrofolate Reductase, subunit A"/>
    <property type="match status" value="1"/>
</dbReference>
<gene>
    <name evidence="2" type="ORF">BI49514_02692</name>
</gene>
<feature type="compositionally biased region" description="Polar residues" evidence="1">
    <location>
        <begin position="135"/>
        <end position="146"/>
    </location>
</feature>
<evidence type="ECO:0000313" key="3">
    <source>
        <dbReference type="Proteomes" id="UP000234382"/>
    </source>
</evidence>
<keyword evidence="3" id="KW-1185">Reference proteome</keyword>
<protein>
    <submittedName>
        <fullName evidence="2">Pyrimidine reductase, riboflavin biosynthesis</fullName>
    </submittedName>
</protein>
<dbReference type="AlphaFoldDB" id="A0A2H1K571"/>